<dbReference type="EMBL" id="SMAG01000003">
    <property type="protein sequence ID" value="TCS94981.1"/>
    <property type="molecule type" value="Genomic_DNA"/>
</dbReference>
<dbReference type="OrthoDB" id="962665at2"/>
<evidence type="ECO:0000313" key="1">
    <source>
        <dbReference type="EMBL" id="TCS94981.1"/>
    </source>
</evidence>
<gene>
    <name evidence="1" type="ORF">EDD58_103406</name>
</gene>
<accession>A0A4R3L5A9</accession>
<organism evidence="1 2">
    <name type="scientific">Hazenella coriacea</name>
    <dbReference type="NCBI Taxonomy" id="1179467"/>
    <lineage>
        <taxon>Bacteria</taxon>
        <taxon>Bacillati</taxon>
        <taxon>Bacillota</taxon>
        <taxon>Bacilli</taxon>
        <taxon>Bacillales</taxon>
        <taxon>Thermoactinomycetaceae</taxon>
        <taxon>Hazenella</taxon>
    </lineage>
</organism>
<keyword evidence="2" id="KW-1185">Reference proteome</keyword>
<dbReference type="Gene3D" id="1.10.30.50">
    <property type="match status" value="1"/>
</dbReference>
<protein>
    <recommendedName>
        <fullName evidence="3">HNH endonuclease</fullName>
    </recommendedName>
</protein>
<dbReference type="Proteomes" id="UP000294937">
    <property type="component" value="Unassembled WGS sequence"/>
</dbReference>
<dbReference type="RefSeq" id="WP_131924350.1">
    <property type="nucleotide sequence ID" value="NZ_SMAG01000003.1"/>
</dbReference>
<comment type="caution">
    <text evidence="1">The sequence shown here is derived from an EMBL/GenBank/DDBJ whole genome shotgun (WGS) entry which is preliminary data.</text>
</comment>
<name>A0A4R3L5A9_9BACL</name>
<dbReference type="AlphaFoldDB" id="A0A4R3L5A9"/>
<evidence type="ECO:0008006" key="3">
    <source>
        <dbReference type="Google" id="ProtNLM"/>
    </source>
</evidence>
<reference evidence="1 2" key="1">
    <citation type="submission" date="2019-03" db="EMBL/GenBank/DDBJ databases">
        <title>Genomic Encyclopedia of Type Strains, Phase IV (KMG-IV): sequencing the most valuable type-strain genomes for metagenomic binning, comparative biology and taxonomic classification.</title>
        <authorList>
            <person name="Goeker M."/>
        </authorList>
    </citation>
    <scope>NUCLEOTIDE SEQUENCE [LARGE SCALE GENOMIC DNA]</scope>
    <source>
        <strain evidence="1 2">DSM 45707</strain>
    </source>
</reference>
<sequence length="155" mass="18192">MDQEWSKFIRNKDGNKCRVCNSKEQLTAHHLYSKSKYPQFMYHKWNGLTLCESCHRKFHKIYGSDNTPQQFVLWCLTFQIPRKKFQKIMNLCLQMAIAKGVSTFVAKNEIAATKDDSKKSGDFLEFNQHIHNLRRVVIRVPGSLIKDIQIEVISK</sequence>
<evidence type="ECO:0000313" key="2">
    <source>
        <dbReference type="Proteomes" id="UP000294937"/>
    </source>
</evidence>
<proteinExistence type="predicted"/>